<dbReference type="AlphaFoldDB" id="A0A420WHH5"/>
<feature type="domain" description="MgtC/SapB/SrpB/YhiD N-terminal" evidence="2">
    <location>
        <begin position="8"/>
        <end position="126"/>
    </location>
</feature>
<feature type="transmembrane region" description="Helical" evidence="1">
    <location>
        <begin position="388"/>
        <end position="410"/>
    </location>
</feature>
<accession>A0A420WHH5</accession>
<evidence type="ECO:0000313" key="5">
    <source>
        <dbReference type="Proteomes" id="UP000277424"/>
    </source>
</evidence>
<sequence length="411" mass="40776">MDDTILHLAVALGIGLLIGAERERRKGTGPGRAPAGIRTFAIAALAGATAMLVGDGPLLAAAALGIAVLAAAAYWRSREEDPGLTTEVALVLTVLLGGLALQRPALAAGMGVAVAILLAARGAIHRFVSGVLSAQEVNDTLLFAAVTLIVLPILPDRPIGPYGALNPHKLWLLVVLLMAVSGLGHAAIRLVGARAGLPLAGLIGGFASSTATIGAMGGRALRDAALLSPAIAGAVLSSVATIALLAAVLAATSLESLRALLPAILAGGAAALLYGVLFTRRAFTGDKTEAAPPGRIFDPKAIAGFALGLAAIILISAALHDWFGDAGILAAAALAGFADAHAAAIMVASQVASGNLPADEAALPVLLGLTTNTISKAALAWLAGPRGFAAGVLPGLILILAGAWGAAWWAS</sequence>
<proteinExistence type="predicted"/>
<dbReference type="Pfam" id="PF02308">
    <property type="entry name" value="MgtC"/>
    <property type="match status" value="1"/>
</dbReference>
<feature type="transmembrane region" description="Helical" evidence="1">
    <location>
        <begin position="197"/>
        <end position="218"/>
    </location>
</feature>
<dbReference type="EMBL" id="RBIG01000002">
    <property type="protein sequence ID" value="RKQ70422.1"/>
    <property type="molecule type" value="Genomic_DNA"/>
</dbReference>
<feature type="transmembrane region" description="Helical" evidence="1">
    <location>
        <begin position="58"/>
        <end position="77"/>
    </location>
</feature>
<dbReference type="Pfam" id="PF13194">
    <property type="entry name" value="DUF4010"/>
    <property type="match status" value="1"/>
</dbReference>
<evidence type="ECO:0000259" key="3">
    <source>
        <dbReference type="Pfam" id="PF13194"/>
    </source>
</evidence>
<organism evidence="4 5">
    <name type="scientific">Oceanibaculum indicum</name>
    <dbReference type="NCBI Taxonomy" id="526216"/>
    <lineage>
        <taxon>Bacteria</taxon>
        <taxon>Pseudomonadati</taxon>
        <taxon>Pseudomonadota</taxon>
        <taxon>Alphaproteobacteria</taxon>
        <taxon>Rhodospirillales</taxon>
        <taxon>Oceanibaculaceae</taxon>
        <taxon>Oceanibaculum</taxon>
    </lineage>
</organism>
<gene>
    <name evidence="4" type="ORF">BCL74_2370</name>
</gene>
<dbReference type="OrthoDB" id="9813718at2"/>
<feature type="transmembrane region" description="Helical" evidence="1">
    <location>
        <begin position="170"/>
        <end position="191"/>
    </location>
</feature>
<feature type="transmembrane region" description="Helical" evidence="1">
    <location>
        <begin position="108"/>
        <end position="128"/>
    </location>
</feature>
<feature type="transmembrane region" description="Helical" evidence="1">
    <location>
        <begin position="140"/>
        <end position="158"/>
    </location>
</feature>
<dbReference type="Proteomes" id="UP000277424">
    <property type="component" value="Unassembled WGS sequence"/>
</dbReference>
<dbReference type="InterPro" id="IPR049177">
    <property type="entry name" value="MgtC_SapB_SrpB_YhiD_N"/>
</dbReference>
<feature type="transmembrane region" description="Helical" evidence="1">
    <location>
        <begin position="326"/>
        <end position="349"/>
    </location>
</feature>
<reference evidence="4 5" key="1">
    <citation type="submission" date="2018-10" db="EMBL/GenBank/DDBJ databases">
        <title>Comparative analysis of microorganisms from saline springs in Andes Mountain Range, Colombia.</title>
        <authorList>
            <person name="Rubin E."/>
        </authorList>
    </citation>
    <scope>NUCLEOTIDE SEQUENCE [LARGE SCALE GENOMIC DNA]</scope>
    <source>
        <strain evidence="4 5">USBA 36</strain>
    </source>
</reference>
<evidence type="ECO:0000256" key="1">
    <source>
        <dbReference type="SAM" id="Phobius"/>
    </source>
</evidence>
<feature type="transmembrane region" description="Helical" evidence="1">
    <location>
        <begin position="35"/>
        <end position="53"/>
    </location>
</feature>
<feature type="transmembrane region" description="Helical" evidence="1">
    <location>
        <begin position="361"/>
        <end position="382"/>
    </location>
</feature>
<feature type="transmembrane region" description="Helical" evidence="1">
    <location>
        <begin position="301"/>
        <end position="320"/>
    </location>
</feature>
<dbReference type="InterPro" id="IPR025105">
    <property type="entry name" value="DUF4010"/>
</dbReference>
<protein>
    <submittedName>
        <fullName evidence="4">Uncharacterized membrane protein (DUF4010 family)</fullName>
    </submittedName>
</protein>
<comment type="caution">
    <text evidence="4">The sequence shown here is derived from an EMBL/GenBank/DDBJ whole genome shotgun (WGS) entry which is preliminary data.</text>
</comment>
<feature type="domain" description="DUF4010" evidence="3">
    <location>
        <begin position="175"/>
        <end position="384"/>
    </location>
</feature>
<keyword evidence="1" id="KW-0812">Transmembrane</keyword>
<feature type="transmembrane region" description="Helical" evidence="1">
    <location>
        <begin position="83"/>
        <end position="101"/>
    </location>
</feature>
<evidence type="ECO:0000259" key="2">
    <source>
        <dbReference type="Pfam" id="PF02308"/>
    </source>
</evidence>
<name>A0A420WHH5_9PROT</name>
<feature type="transmembrane region" description="Helical" evidence="1">
    <location>
        <begin position="260"/>
        <end position="280"/>
    </location>
</feature>
<keyword evidence="1" id="KW-1133">Transmembrane helix</keyword>
<dbReference type="PANTHER" id="PTHR39084:SF1">
    <property type="entry name" value="DUF4010 DOMAIN-CONTAINING PROTEIN"/>
    <property type="match status" value="1"/>
</dbReference>
<dbReference type="PANTHER" id="PTHR39084">
    <property type="entry name" value="MEMBRANE PROTEIN-RELATED"/>
    <property type="match status" value="1"/>
</dbReference>
<evidence type="ECO:0000313" key="4">
    <source>
        <dbReference type="EMBL" id="RKQ70422.1"/>
    </source>
</evidence>
<keyword evidence="1" id="KW-0472">Membrane</keyword>
<feature type="transmembrane region" description="Helical" evidence="1">
    <location>
        <begin position="230"/>
        <end position="254"/>
    </location>
</feature>
<dbReference type="RefSeq" id="WP_121220187.1">
    <property type="nucleotide sequence ID" value="NZ_RBIG01000002.1"/>
</dbReference>